<dbReference type="Proteomes" id="UP000663869">
    <property type="component" value="Unassembled WGS sequence"/>
</dbReference>
<sequence length="396" mass="44772">MHQVPNETMKLIPLQPSPPIPSSVSTLLSTNNSLAQDLLWISKQQQQHPSTLSHPLKNTIRVNSRGVRYKFDGKQWRPLCVSHDGYECRNLAYRSSLCQKHFYKVHLFKRPYAKTGPMPQQPSSLSGTPPLALKRPLPSDFDHHQRHQNEQQPNQQSSINDELEELSEDDDSIEVIEDNDAIVSKQDTSQSQPEFSYFSIDGDSEEISEAPIKHQVKPEPSLTTTTTIATAAITKPYASRIEGVAKRLDSTNTESVISNESESSSTSSSLLNTSIPKIIESIRLGIPPLTRTEEKSVANELISQLSTDISFTIGEHMARRRACEIVFDNYSHRILCENIATEWFYDFLLRNPRVPIHFQTWFSSVKSTLPSSDQLIEIKIWELGLVTRSIVPPLSR</sequence>
<dbReference type="EMBL" id="CAJNYU010000015">
    <property type="protein sequence ID" value="CAF3314190.1"/>
    <property type="molecule type" value="Genomic_DNA"/>
</dbReference>
<accession>A0A817TPY3</accession>
<feature type="region of interest" description="Disordered" evidence="1">
    <location>
        <begin position="113"/>
        <end position="158"/>
    </location>
</feature>
<evidence type="ECO:0000313" key="8">
    <source>
        <dbReference type="Proteomes" id="UP000663825"/>
    </source>
</evidence>
<evidence type="ECO:0000313" key="2">
    <source>
        <dbReference type="EMBL" id="CAF3314190.1"/>
    </source>
</evidence>
<feature type="region of interest" description="Disordered" evidence="1">
    <location>
        <begin position="248"/>
        <end position="269"/>
    </location>
</feature>
<dbReference type="AlphaFoldDB" id="A0A817TPY3"/>
<keyword evidence="9" id="KW-1185">Reference proteome</keyword>
<name>A0A817TPY3_9BILA</name>
<evidence type="ECO:0000313" key="3">
    <source>
        <dbReference type="EMBL" id="CAF3321428.1"/>
    </source>
</evidence>
<dbReference type="Proteomes" id="UP000663825">
    <property type="component" value="Unassembled WGS sequence"/>
</dbReference>
<evidence type="ECO:0000313" key="5">
    <source>
        <dbReference type="EMBL" id="CAF4470740.1"/>
    </source>
</evidence>
<dbReference type="Proteomes" id="UP000663865">
    <property type="component" value="Unassembled WGS sequence"/>
</dbReference>
<feature type="compositionally biased region" description="Low complexity" evidence="1">
    <location>
        <begin position="250"/>
        <end position="269"/>
    </location>
</feature>
<dbReference type="EMBL" id="CAJNXB010003522">
    <property type="protein sequence ID" value="CAF3322269.1"/>
    <property type="molecule type" value="Genomic_DNA"/>
</dbReference>
<dbReference type="Proteomes" id="UP000663838">
    <property type="component" value="Unassembled WGS sequence"/>
</dbReference>
<comment type="caution">
    <text evidence="4">The sequence shown here is derived from an EMBL/GenBank/DDBJ whole genome shotgun (WGS) entry which is preliminary data.</text>
</comment>
<evidence type="ECO:0000313" key="7">
    <source>
        <dbReference type="EMBL" id="CAF4891022.1"/>
    </source>
</evidence>
<reference evidence="4" key="1">
    <citation type="submission" date="2021-02" db="EMBL/GenBank/DDBJ databases">
        <authorList>
            <person name="Nowell W R."/>
        </authorList>
    </citation>
    <scope>NUCLEOTIDE SEQUENCE</scope>
</reference>
<dbReference type="EMBL" id="CAJNYV010000011">
    <property type="protein sequence ID" value="CAF3321428.1"/>
    <property type="molecule type" value="Genomic_DNA"/>
</dbReference>
<evidence type="ECO:0000313" key="9">
    <source>
        <dbReference type="Proteomes" id="UP000663873"/>
    </source>
</evidence>
<proteinExistence type="predicted"/>
<evidence type="ECO:0000256" key="1">
    <source>
        <dbReference type="SAM" id="MobiDB-lite"/>
    </source>
</evidence>
<gene>
    <name evidence="2" type="ORF">FME351_LOCUS720</name>
    <name evidence="3" type="ORF">KIK155_LOCUS525</name>
    <name evidence="4" type="ORF">TIS948_LOCUS20296</name>
    <name evidence="7" type="ORF">TOA249_LOCUS29998</name>
    <name evidence="5" type="ORF">TSG867_LOCUS18618</name>
    <name evidence="6" type="ORF">UJA718_LOCUS25869</name>
</gene>
<protein>
    <submittedName>
        <fullName evidence="4">Uncharacterized protein</fullName>
    </submittedName>
</protein>
<dbReference type="Proteomes" id="UP000663862">
    <property type="component" value="Unassembled WGS sequence"/>
</dbReference>
<dbReference type="OrthoDB" id="10002493at2759"/>
<organism evidence="4 8">
    <name type="scientific">Rotaria socialis</name>
    <dbReference type="NCBI Taxonomy" id="392032"/>
    <lineage>
        <taxon>Eukaryota</taxon>
        <taxon>Metazoa</taxon>
        <taxon>Spiralia</taxon>
        <taxon>Gnathifera</taxon>
        <taxon>Rotifera</taxon>
        <taxon>Eurotatoria</taxon>
        <taxon>Bdelloidea</taxon>
        <taxon>Philodinida</taxon>
        <taxon>Philodinidae</taxon>
        <taxon>Rotaria</taxon>
    </lineage>
</organism>
<dbReference type="EMBL" id="CAJOBQ010001251">
    <property type="protein sequence ID" value="CAF4470740.1"/>
    <property type="molecule type" value="Genomic_DNA"/>
</dbReference>
<evidence type="ECO:0000313" key="6">
    <source>
        <dbReference type="EMBL" id="CAF4494351.1"/>
    </source>
</evidence>
<dbReference type="EMBL" id="CAJOBP010006503">
    <property type="protein sequence ID" value="CAF4494351.1"/>
    <property type="molecule type" value="Genomic_DNA"/>
</dbReference>
<dbReference type="EMBL" id="CAJOBS010004949">
    <property type="protein sequence ID" value="CAF4891022.1"/>
    <property type="molecule type" value="Genomic_DNA"/>
</dbReference>
<feature type="compositionally biased region" description="Basic and acidic residues" evidence="1">
    <location>
        <begin position="140"/>
        <end position="149"/>
    </location>
</feature>
<dbReference type="Proteomes" id="UP000663873">
    <property type="component" value="Unassembled WGS sequence"/>
</dbReference>
<evidence type="ECO:0000313" key="4">
    <source>
        <dbReference type="EMBL" id="CAF3322269.1"/>
    </source>
</evidence>